<keyword evidence="2 5" id="KW-0472">Membrane</keyword>
<dbReference type="OrthoDB" id="411017at2759"/>
<sequence length="248" mass="28246">MDQTVAFLNQTGKQSQFILILTLEGRDKFCKAIQYASRIIKFQQTGKNDKLAAKFQGLFEGMRDARKLFRLFKSIVEYQKITQIQKQKLPQHKKALQILARLGFLFYWVFDNLQILAKIKYLEGVDKEQAGKRAATFWLLGLLFTLALTLISIYEAHQEEQALRAQSKSLSAEERAAGVLKDKFAALNRKKFENTLNILKTLGDMVTASQAIGLPRKLFGFDFNDGQVGFGGFLSAVLTCYQLFPEKK</sequence>
<keyword evidence="5" id="KW-0812">Transmembrane</keyword>
<keyword evidence="7" id="KW-1185">Reference proteome</keyword>
<dbReference type="Pfam" id="PF05648">
    <property type="entry name" value="PEX11"/>
    <property type="match status" value="1"/>
</dbReference>
<organism evidence="6 7">
    <name type="scientific">Stylonychia lemnae</name>
    <name type="common">Ciliate</name>
    <dbReference type="NCBI Taxonomy" id="5949"/>
    <lineage>
        <taxon>Eukaryota</taxon>
        <taxon>Sar</taxon>
        <taxon>Alveolata</taxon>
        <taxon>Ciliophora</taxon>
        <taxon>Intramacronucleata</taxon>
        <taxon>Spirotrichea</taxon>
        <taxon>Stichotrichia</taxon>
        <taxon>Sporadotrichida</taxon>
        <taxon>Oxytrichidae</taxon>
        <taxon>Stylonychinae</taxon>
        <taxon>Stylonychia</taxon>
    </lineage>
</organism>
<evidence type="ECO:0000313" key="7">
    <source>
        <dbReference type="Proteomes" id="UP000039865"/>
    </source>
</evidence>
<dbReference type="OMA" id="CYWVLDN"/>
<protein>
    <submittedName>
        <fullName evidence="6">Peroxisomal biogenesis factor 11 domain-containing protein</fullName>
    </submittedName>
</protein>
<dbReference type="PANTHER" id="PTHR12652:SF50">
    <property type="entry name" value="PEROXIN 11"/>
    <property type="match status" value="1"/>
</dbReference>
<evidence type="ECO:0000256" key="5">
    <source>
        <dbReference type="SAM" id="Phobius"/>
    </source>
</evidence>
<feature type="transmembrane region" description="Helical" evidence="5">
    <location>
        <begin position="98"/>
        <end position="117"/>
    </location>
</feature>
<dbReference type="InterPro" id="IPR008733">
    <property type="entry name" value="PEX11"/>
</dbReference>
<evidence type="ECO:0000256" key="4">
    <source>
        <dbReference type="ARBA" id="ARBA00046271"/>
    </source>
</evidence>
<dbReference type="Proteomes" id="UP000039865">
    <property type="component" value="Unassembled WGS sequence"/>
</dbReference>
<name>A0A078BAE5_STYLE</name>
<evidence type="ECO:0000313" key="6">
    <source>
        <dbReference type="EMBL" id="CDW91201.1"/>
    </source>
</evidence>
<accession>A0A078BAE5</accession>
<evidence type="ECO:0000256" key="3">
    <source>
        <dbReference type="ARBA" id="ARBA00023140"/>
    </source>
</evidence>
<dbReference type="PANTHER" id="PTHR12652">
    <property type="entry name" value="PEROXISOMAL BIOGENESIS FACTOR 11"/>
    <property type="match status" value="1"/>
</dbReference>
<dbReference type="EMBL" id="CCKQ01019187">
    <property type="protein sequence ID" value="CDW91201.1"/>
    <property type="molecule type" value="Genomic_DNA"/>
</dbReference>
<proteinExistence type="predicted"/>
<keyword evidence="5" id="KW-1133">Transmembrane helix</keyword>
<keyword evidence="1" id="KW-0962">Peroxisome biogenesis</keyword>
<dbReference type="GO" id="GO:0016559">
    <property type="term" value="P:peroxisome fission"/>
    <property type="evidence" value="ECO:0007669"/>
    <property type="project" value="InterPro"/>
</dbReference>
<dbReference type="InParanoid" id="A0A078BAE5"/>
<reference evidence="6 7" key="1">
    <citation type="submission" date="2014-06" db="EMBL/GenBank/DDBJ databases">
        <authorList>
            <person name="Swart Estienne"/>
        </authorList>
    </citation>
    <scope>NUCLEOTIDE SEQUENCE [LARGE SCALE GENOMIC DNA]</scope>
    <source>
        <strain evidence="6 7">130c</strain>
    </source>
</reference>
<feature type="transmembrane region" description="Helical" evidence="5">
    <location>
        <begin position="137"/>
        <end position="154"/>
    </location>
</feature>
<evidence type="ECO:0000256" key="2">
    <source>
        <dbReference type="ARBA" id="ARBA00023136"/>
    </source>
</evidence>
<comment type="subcellular location">
    <subcellularLocation>
        <location evidence="4">Peroxisome membrane</location>
    </subcellularLocation>
</comment>
<evidence type="ECO:0000256" key="1">
    <source>
        <dbReference type="ARBA" id="ARBA00022593"/>
    </source>
</evidence>
<dbReference type="GO" id="GO:0005778">
    <property type="term" value="C:peroxisomal membrane"/>
    <property type="evidence" value="ECO:0007669"/>
    <property type="project" value="UniProtKB-SubCell"/>
</dbReference>
<gene>
    <name evidence="6" type="primary">Contig8068.g8606</name>
    <name evidence="6" type="ORF">STYLEM_20354</name>
</gene>
<dbReference type="AlphaFoldDB" id="A0A078BAE5"/>
<keyword evidence="3" id="KW-0576">Peroxisome</keyword>